<gene>
    <name evidence="1" type="ORF">BG60_33250</name>
</gene>
<comment type="caution">
    <text evidence="1">The sequence shown here is derived from an EMBL/GenBank/DDBJ whole genome shotgun (WGS) entry which is preliminary data.</text>
</comment>
<evidence type="ECO:0000313" key="2">
    <source>
        <dbReference type="Proteomes" id="UP000027451"/>
    </source>
</evidence>
<dbReference type="EMBL" id="JFHD01000060">
    <property type="protein sequence ID" value="KDR24959.1"/>
    <property type="molecule type" value="Genomic_DNA"/>
</dbReference>
<accession>A0A656QAF1</accession>
<reference evidence="1 2" key="1">
    <citation type="submission" date="2014-03" db="EMBL/GenBank/DDBJ databases">
        <title>Draft Genome Sequences of Four Burkholderia Strains.</title>
        <authorList>
            <person name="Liu X.Y."/>
            <person name="Li C.X."/>
            <person name="Xu J.H."/>
        </authorList>
    </citation>
    <scope>NUCLEOTIDE SEQUENCE [LARGE SCALE GENOMIC DNA]</scope>
    <source>
        <strain evidence="1 2">OP-1</strain>
    </source>
</reference>
<protein>
    <recommendedName>
        <fullName evidence="3">Glycosyl transferase</fullName>
    </recommendedName>
</protein>
<evidence type="ECO:0008006" key="3">
    <source>
        <dbReference type="Google" id="ProtNLM"/>
    </source>
</evidence>
<organism evidence="1 2">
    <name type="scientific">Caballeronia zhejiangensis</name>
    <dbReference type="NCBI Taxonomy" id="871203"/>
    <lineage>
        <taxon>Bacteria</taxon>
        <taxon>Pseudomonadati</taxon>
        <taxon>Pseudomonadota</taxon>
        <taxon>Betaproteobacteria</taxon>
        <taxon>Burkholderiales</taxon>
        <taxon>Burkholderiaceae</taxon>
        <taxon>Caballeronia</taxon>
    </lineage>
</organism>
<name>A0A656QAF1_9BURK</name>
<keyword evidence="2" id="KW-1185">Reference proteome</keyword>
<evidence type="ECO:0000313" key="1">
    <source>
        <dbReference type="EMBL" id="KDR24959.1"/>
    </source>
</evidence>
<dbReference type="Proteomes" id="UP000027451">
    <property type="component" value="Unassembled WGS sequence"/>
</dbReference>
<sequence>MHLTRQGEAVRFDGYFINLDRSQDRRKSMETQLASIGYQDRIVRFPAVDGIAQGPFDNAGKNCVWACRQSHERVILNSSADTATVVLEDDVELSPLFPTLINDQILAAHIGNNPDLDLMFLDCAPVFDRVSLLLLEAEKRMNGRANPQLLGDGRHYFDNVSLFDARATYAFCAAAYVVTPKGKQKLRTLYSASEDQAVPVDMLFRHWLHFDGLSGQLVVPFLATPEYMSASTISYDALDAPVIDQTVGLAIGAIRRLLFAGDANLDTNRIDALIEAGPRSPEYKLGLELAAAMMRAS</sequence>
<dbReference type="AlphaFoldDB" id="A0A656QAF1"/>
<proteinExistence type="predicted"/>